<dbReference type="GO" id="GO:0005524">
    <property type="term" value="F:ATP binding"/>
    <property type="evidence" value="ECO:0007669"/>
    <property type="project" value="UniProtKB-KW"/>
</dbReference>
<keyword evidence="6" id="KW-1185">Reference proteome</keyword>
<evidence type="ECO:0000259" key="4">
    <source>
        <dbReference type="PROSITE" id="PS51459"/>
    </source>
</evidence>
<dbReference type="PROSITE" id="PS51459">
    <property type="entry name" value="FIDO"/>
    <property type="match status" value="1"/>
</dbReference>
<keyword evidence="2" id="KW-0067">ATP-binding</keyword>
<dbReference type="SUPFAM" id="SSF140931">
    <property type="entry name" value="Fic-like"/>
    <property type="match status" value="1"/>
</dbReference>
<feature type="binding site" evidence="2">
    <location>
        <begin position="196"/>
        <end position="203"/>
    </location>
    <ligand>
        <name>ATP</name>
        <dbReference type="ChEBI" id="CHEBI:30616"/>
    </ligand>
</feature>
<accession>A0A9X1TFB7</accession>
<dbReference type="InterPro" id="IPR036597">
    <property type="entry name" value="Fido-like_dom_sf"/>
</dbReference>
<sequence length="437" mass="50760">MEPVERAVILKEELDALRPISKEQELRIMQKFRLDWNYHSNRIEGNSLTYGETKALILFGLTAQGKPLKDHIEIEGHNKAIEWILDIVKGDYPLTESFIREIHTLLLKESYTVDAITAEGLPTKKRVEIGKYKNQPNHVLTNTGEIFRFAAPEETPAMMGELVDWYRQRMNSTSVNPILLAAEFHYKFIRIHPFDDGNGRTARILMNFILMQFNYPPVIIKTEEKQQYFAALRQADSGIFEPFLNFIAANLVQSLDLMIRGAKGENIEDPGDFDKELALLEKRLLSKKPRIEKNSELILKLYDNSIQPLFNAFFEQSRKFEKFYNTLDYSFVANNYSSDDMPDAISEYRQKVNERTSFLTIVFLFKHFKYTHDKNFDFHSSVSVLMAENTFTVTSTANIYKIEKTYHDMLSSSEIGEIIGSELKRHKDYIESHTDVS</sequence>
<organism evidence="5 6">
    <name type="scientific">Dyadobacter chenwenxiniae</name>
    <dbReference type="NCBI Taxonomy" id="2906456"/>
    <lineage>
        <taxon>Bacteria</taxon>
        <taxon>Pseudomonadati</taxon>
        <taxon>Bacteroidota</taxon>
        <taxon>Cytophagia</taxon>
        <taxon>Cytophagales</taxon>
        <taxon>Spirosomataceae</taxon>
        <taxon>Dyadobacter</taxon>
    </lineage>
</organism>
<dbReference type="PANTHER" id="PTHR13504">
    <property type="entry name" value="FIDO DOMAIN-CONTAINING PROTEIN DDB_G0283145"/>
    <property type="match status" value="1"/>
</dbReference>
<dbReference type="PANTHER" id="PTHR13504:SF38">
    <property type="entry name" value="FIDO DOMAIN-CONTAINING PROTEIN"/>
    <property type="match status" value="1"/>
</dbReference>
<dbReference type="Proteomes" id="UP001139000">
    <property type="component" value="Unassembled WGS sequence"/>
</dbReference>
<name>A0A9X1TFB7_9BACT</name>
<dbReference type="RefSeq" id="WP_234655610.1">
    <property type="nucleotide sequence ID" value="NZ_CP094997.1"/>
</dbReference>
<protein>
    <submittedName>
        <fullName evidence="5">Fic family protein</fullName>
    </submittedName>
</protein>
<evidence type="ECO:0000256" key="2">
    <source>
        <dbReference type="PIRSR" id="PIRSR640198-2"/>
    </source>
</evidence>
<evidence type="ECO:0000313" key="5">
    <source>
        <dbReference type="EMBL" id="MCF0062500.1"/>
    </source>
</evidence>
<dbReference type="AlphaFoldDB" id="A0A9X1TFB7"/>
<proteinExistence type="predicted"/>
<evidence type="ECO:0000256" key="1">
    <source>
        <dbReference type="PIRSR" id="PIRSR640198-1"/>
    </source>
</evidence>
<comment type="caution">
    <text evidence="5">The sequence shown here is derived from an EMBL/GenBank/DDBJ whole genome shotgun (WGS) entry which is preliminary data.</text>
</comment>
<dbReference type="InterPro" id="IPR040198">
    <property type="entry name" value="Fido_containing"/>
</dbReference>
<evidence type="ECO:0000256" key="3">
    <source>
        <dbReference type="PIRSR" id="PIRSR640198-3"/>
    </source>
</evidence>
<dbReference type="InterPro" id="IPR003812">
    <property type="entry name" value="Fido"/>
</dbReference>
<feature type="site" description="Important for autoinhibition of adenylyltransferase activity" evidence="3">
    <location>
        <position position="44"/>
    </location>
</feature>
<evidence type="ECO:0000313" key="6">
    <source>
        <dbReference type="Proteomes" id="UP001139000"/>
    </source>
</evidence>
<gene>
    <name evidence="5" type="ORF">LXM26_13420</name>
</gene>
<keyword evidence="2" id="KW-0547">Nucleotide-binding</keyword>
<reference evidence="5" key="1">
    <citation type="submission" date="2021-12" db="EMBL/GenBank/DDBJ databases">
        <title>Novel species in genus Dyadobacter.</title>
        <authorList>
            <person name="Ma C."/>
        </authorList>
    </citation>
    <scope>NUCLEOTIDE SEQUENCE</scope>
    <source>
        <strain evidence="5">LJ419</strain>
    </source>
</reference>
<dbReference type="Pfam" id="PF02661">
    <property type="entry name" value="Fic"/>
    <property type="match status" value="1"/>
</dbReference>
<feature type="domain" description="Fido" evidence="4">
    <location>
        <begin position="94"/>
        <end position="249"/>
    </location>
</feature>
<dbReference type="EMBL" id="JAJTTC010000002">
    <property type="protein sequence ID" value="MCF0062500.1"/>
    <property type="molecule type" value="Genomic_DNA"/>
</dbReference>
<dbReference type="Gene3D" id="1.10.3290.10">
    <property type="entry name" value="Fido-like domain"/>
    <property type="match status" value="1"/>
</dbReference>
<feature type="active site" evidence="1">
    <location>
        <position position="192"/>
    </location>
</feature>